<sequence>MSDSLEPVPPVPHIPSPHDVPPPSTLKQVENMIREHPVATILTIVGVGCAVGIVLKELLTPPPPPKSKALRLLEDIQARLAHLTERPAYRKASHLAEDGVDAVKRGLHSLEKRWAGR</sequence>
<reference evidence="2 3" key="1">
    <citation type="submission" date="2018-06" db="EMBL/GenBank/DDBJ databases">
        <title>Genomic Encyclopedia of Type Strains, Phase IV (KMG-IV): sequencing the most valuable type-strain genomes for metagenomic binning, comparative biology and taxonomic classification.</title>
        <authorList>
            <person name="Goeker M."/>
        </authorList>
    </citation>
    <scope>NUCLEOTIDE SEQUENCE [LARGE SCALE GENOMIC DNA]</scope>
    <source>
        <strain evidence="2 3">DSM 25532</strain>
    </source>
</reference>
<evidence type="ECO:0000313" key="3">
    <source>
        <dbReference type="Proteomes" id="UP000253426"/>
    </source>
</evidence>
<evidence type="ECO:0000313" key="2">
    <source>
        <dbReference type="EMBL" id="RBP46146.1"/>
    </source>
</evidence>
<evidence type="ECO:0000256" key="1">
    <source>
        <dbReference type="SAM" id="MobiDB-lite"/>
    </source>
</evidence>
<gene>
    <name evidence="2" type="ORF">DES53_102532</name>
</gene>
<comment type="caution">
    <text evidence="2">The sequence shown here is derived from an EMBL/GenBank/DDBJ whole genome shotgun (WGS) entry which is preliminary data.</text>
</comment>
<dbReference type="OrthoDB" id="8281519at2"/>
<feature type="region of interest" description="Disordered" evidence="1">
    <location>
        <begin position="1"/>
        <end position="23"/>
    </location>
</feature>
<protein>
    <submittedName>
        <fullName evidence="2">Uncharacterized protein</fullName>
    </submittedName>
</protein>
<name>A0A366HRM3_9BACT</name>
<keyword evidence="3" id="KW-1185">Reference proteome</keyword>
<dbReference type="EMBL" id="QNRR01000002">
    <property type="protein sequence ID" value="RBP46146.1"/>
    <property type="molecule type" value="Genomic_DNA"/>
</dbReference>
<proteinExistence type="predicted"/>
<dbReference type="RefSeq" id="WP_113957679.1">
    <property type="nucleotide sequence ID" value="NZ_QNRR01000002.1"/>
</dbReference>
<dbReference type="AlphaFoldDB" id="A0A366HRM3"/>
<organism evidence="2 3">
    <name type="scientific">Roseimicrobium gellanilyticum</name>
    <dbReference type="NCBI Taxonomy" id="748857"/>
    <lineage>
        <taxon>Bacteria</taxon>
        <taxon>Pseudomonadati</taxon>
        <taxon>Verrucomicrobiota</taxon>
        <taxon>Verrucomicrobiia</taxon>
        <taxon>Verrucomicrobiales</taxon>
        <taxon>Verrucomicrobiaceae</taxon>
        <taxon>Roseimicrobium</taxon>
    </lineage>
</organism>
<feature type="compositionally biased region" description="Pro residues" evidence="1">
    <location>
        <begin position="7"/>
        <end position="23"/>
    </location>
</feature>
<accession>A0A366HRM3</accession>
<dbReference type="Proteomes" id="UP000253426">
    <property type="component" value="Unassembled WGS sequence"/>
</dbReference>